<organism evidence="2 3">
    <name type="scientific">Brevundimonas terrae</name>
    <dbReference type="NCBI Taxonomy" id="363631"/>
    <lineage>
        <taxon>Bacteria</taxon>
        <taxon>Pseudomonadati</taxon>
        <taxon>Pseudomonadota</taxon>
        <taxon>Alphaproteobacteria</taxon>
        <taxon>Caulobacterales</taxon>
        <taxon>Caulobacteraceae</taxon>
        <taxon>Brevundimonas</taxon>
    </lineage>
</organism>
<dbReference type="Pfam" id="PF13175">
    <property type="entry name" value="AAA_15"/>
    <property type="match status" value="1"/>
</dbReference>
<feature type="domain" description="Endonuclease GajA/Old nuclease/RecF-like AAA" evidence="1">
    <location>
        <begin position="20"/>
        <end position="409"/>
    </location>
</feature>
<dbReference type="InterPro" id="IPR051396">
    <property type="entry name" value="Bact_Antivir_Def_Nuclease"/>
</dbReference>
<sequence length="423" mass="48947">MATAEKELRVRSIDGDKVDIVSFEITNLFGNCSYKIPFDRNLLKEKTFPNILILSGKNGCGKTTILKMISGMIKMNFDEFRRVPFDSASLNLSNGRSLSVKKTGRSDFPLAVSYKDAEVELYKSRSISEESSLYLPEDYIEKIEIIRNVAMRDLNKIKFELILIDRGFYQSDMDVNEYGYMYPNKEKTRKNLSLLVSKFIANAQIDYRRFFEDNTNYLLSKLTDSILNEYDQFSKEVIVSSIMDIKFRYNKMDRYRLYYDSNSDDLLKIINKTYMNVDRTMSMIYPYVALEEERLRRAEFIISRLSEFEAIMNDFMPDKSISLNSEDGILIRRGDALIREDDLSSGEYHFLYMMVSALICESEGTIIAIDEPELSLHVSWQRRLVDALTRCSAKASPLFLFATHSIAIASQHKGSVYEMAGLE</sequence>
<accession>A0ABP3HY61</accession>
<dbReference type="PANTHER" id="PTHR43581:SF4">
    <property type="entry name" value="ATP_GTP PHOSPHATASE"/>
    <property type="match status" value="1"/>
</dbReference>
<dbReference type="SUPFAM" id="SSF52540">
    <property type="entry name" value="P-loop containing nucleoside triphosphate hydrolases"/>
    <property type="match status" value="1"/>
</dbReference>
<protein>
    <recommendedName>
        <fullName evidence="1">Endonuclease GajA/Old nuclease/RecF-like AAA domain-containing protein</fullName>
    </recommendedName>
</protein>
<dbReference type="RefSeq" id="WP_167174531.1">
    <property type="nucleotide sequence ID" value="NZ_BAAAEJ010000003.1"/>
</dbReference>
<dbReference type="Gene3D" id="3.40.50.300">
    <property type="entry name" value="P-loop containing nucleotide triphosphate hydrolases"/>
    <property type="match status" value="1"/>
</dbReference>
<dbReference type="InterPro" id="IPR027417">
    <property type="entry name" value="P-loop_NTPase"/>
</dbReference>
<comment type="caution">
    <text evidence="2">The sequence shown here is derived from an EMBL/GenBank/DDBJ whole genome shotgun (WGS) entry which is preliminary data.</text>
</comment>
<dbReference type="InterPro" id="IPR041685">
    <property type="entry name" value="AAA_GajA/Old/RecF-like"/>
</dbReference>
<proteinExistence type="predicted"/>
<dbReference type="Proteomes" id="UP001500791">
    <property type="component" value="Unassembled WGS sequence"/>
</dbReference>
<evidence type="ECO:0000259" key="1">
    <source>
        <dbReference type="Pfam" id="PF13175"/>
    </source>
</evidence>
<evidence type="ECO:0000313" key="3">
    <source>
        <dbReference type="Proteomes" id="UP001500791"/>
    </source>
</evidence>
<gene>
    <name evidence="2" type="ORF">GCM10009093_09220</name>
</gene>
<dbReference type="PANTHER" id="PTHR43581">
    <property type="entry name" value="ATP/GTP PHOSPHATASE"/>
    <property type="match status" value="1"/>
</dbReference>
<name>A0ABP3HY61_9CAUL</name>
<reference evidence="3" key="1">
    <citation type="journal article" date="2019" name="Int. J. Syst. Evol. Microbiol.">
        <title>The Global Catalogue of Microorganisms (GCM) 10K type strain sequencing project: providing services to taxonomists for standard genome sequencing and annotation.</title>
        <authorList>
            <consortium name="The Broad Institute Genomics Platform"/>
            <consortium name="The Broad Institute Genome Sequencing Center for Infectious Disease"/>
            <person name="Wu L."/>
            <person name="Ma J."/>
        </authorList>
    </citation>
    <scope>NUCLEOTIDE SEQUENCE [LARGE SCALE GENOMIC DNA]</scope>
    <source>
        <strain evidence="3">JCM 13476</strain>
    </source>
</reference>
<keyword evidence="3" id="KW-1185">Reference proteome</keyword>
<evidence type="ECO:0000313" key="2">
    <source>
        <dbReference type="EMBL" id="GAA0384439.1"/>
    </source>
</evidence>
<dbReference type="EMBL" id="BAAAEJ010000003">
    <property type="protein sequence ID" value="GAA0384439.1"/>
    <property type="molecule type" value="Genomic_DNA"/>
</dbReference>